<dbReference type="GO" id="GO:0005634">
    <property type="term" value="C:nucleus"/>
    <property type="evidence" value="ECO:0007669"/>
    <property type="project" value="TreeGrafter"/>
</dbReference>
<feature type="compositionally biased region" description="Basic and acidic residues" evidence="3">
    <location>
        <begin position="110"/>
        <end position="121"/>
    </location>
</feature>
<dbReference type="AlphaFoldDB" id="A0A6J2TMS5"/>
<dbReference type="OrthoDB" id="307488at2759"/>
<evidence type="ECO:0000313" key="6">
    <source>
        <dbReference type="RefSeq" id="XP_030377895.1"/>
    </source>
</evidence>
<dbReference type="PANTHER" id="PTHR20835:SF0">
    <property type="entry name" value="E3 UBIQUITIN-PROTEIN LIGASE PPP1R11"/>
    <property type="match status" value="1"/>
</dbReference>
<evidence type="ECO:0000256" key="1">
    <source>
        <dbReference type="ARBA" id="ARBA00021994"/>
    </source>
</evidence>
<dbReference type="RefSeq" id="XP_030377895.1">
    <property type="nucleotide sequence ID" value="XM_030522035.1"/>
</dbReference>
<keyword evidence="4" id="KW-1185">Reference proteome</keyword>
<accession>A0A6J2TMS5</accession>
<dbReference type="GO" id="GO:0008157">
    <property type="term" value="F:protein phosphatase 1 binding"/>
    <property type="evidence" value="ECO:0007669"/>
    <property type="project" value="TreeGrafter"/>
</dbReference>
<dbReference type="RefSeq" id="XP_030377896.1">
    <property type="nucleotide sequence ID" value="XM_030522036.1"/>
</dbReference>
<organism evidence="4 7">
    <name type="scientific">Drosophila lebanonensis</name>
    <name type="common">Fruit fly</name>
    <name type="synonym">Scaptodrosophila lebanonensis</name>
    <dbReference type="NCBI Taxonomy" id="7225"/>
    <lineage>
        <taxon>Eukaryota</taxon>
        <taxon>Metazoa</taxon>
        <taxon>Ecdysozoa</taxon>
        <taxon>Arthropoda</taxon>
        <taxon>Hexapoda</taxon>
        <taxon>Insecta</taxon>
        <taxon>Pterygota</taxon>
        <taxon>Neoptera</taxon>
        <taxon>Endopterygota</taxon>
        <taxon>Diptera</taxon>
        <taxon>Brachycera</taxon>
        <taxon>Muscomorpha</taxon>
        <taxon>Ephydroidea</taxon>
        <taxon>Drosophilidae</taxon>
        <taxon>Scaptodrosophila</taxon>
    </lineage>
</organism>
<protein>
    <recommendedName>
        <fullName evidence="1">E3 ubiquitin-protein ligase PPP1R11</fullName>
    </recommendedName>
    <alternativeName>
        <fullName evidence="2">Protein phosphatase 1 regulatory subunit 11</fullName>
    </alternativeName>
</protein>
<evidence type="ECO:0000313" key="5">
    <source>
        <dbReference type="RefSeq" id="XP_030377894.1"/>
    </source>
</evidence>
<gene>
    <name evidence="5 6 7" type="primary">LOC115626630</name>
</gene>
<dbReference type="GO" id="GO:0004865">
    <property type="term" value="F:protein serine/threonine phosphatase inhibitor activity"/>
    <property type="evidence" value="ECO:0007669"/>
    <property type="project" value="InterPro"/>
</dbReference>
<sequence length="178" mass="19614">MENNLPSASSINTRTETVDVTDASAGNGQRQTQNVPTLVLRLEQPRDERRVVFHEGVIDNEHMNKKKSKCCCIYRKPLAFGESSSEDDEDCEHCFGHPEKRRRNRKKHDHGNGHDHDHAVDDVGDSCGLRRNEGASTSSQTQQEDENAAHPAATATPPPTPTTPAPESSIEKPLPTGN</sequence>
<dbReference type="RefSeq" id="XP_030377894.1">
    <property type="nucleotide sequence ID" value="XM_030522034.1"/>
</dbReference>
<dbReference type="PANTHER" id="PTHR20835">
    <property type="entry name" value="E3 UBIQUITIN-PROTEIN LIGASE PPP1R11-RELATED"/>
    <property type="match status" value="1"/>
</dbReference>
<evidence type="ECO:0000313" key="4">
    <source>
        <dbReference type="Proteomes" id="UP000504634"/>
    </source>
</evidence>
<reference evidence="5 6" key="1">
    <citation type="submission" date="2025-04" db="UniProtKB">
        <authorList>
            <consortium name="RefSeq"/>
        </authorList>
    </citation>
    <scope>IDENTIFICATION</scope>
    <source>
        <strain evidence="5 6">11010-0011.00</strain>
        <tissue evidence="5 6">Whole body</tissue>
    </source>
</reference>
<proteinExistence type="predicted"/>
<evidence type="ECO:0000313" key="7">
    <source>
        <dbReference type="RefSeq" id="XP_030377896.1"/>
    </source>
</evidence>
<evidence type="ECO:0000256" key="2">
    <source>
        <dbReference type="ARBA" id="ARBA00031039"/>
    </source>
</evidence>
<feature type="region of interest" description="Disordered" evidence="3">
    <location>
        <begin position="81"/>
        <end position="178"/>
    </location>
</feature>
<feature type="compositionally biased region" description="Basic residues" evidence="3">
    <location>
        <begin position="99"/>
        <end position="109"/>
    </location>
</feature>
<dbReference type="InterPro" id="IPR011107">
    <property type="entry name" value="PPI_Ypi1"/>
</dbReference>
<dbReference type="Proteomes" id="UP000504634">
    <property type="component" value="Unplaced"/>
</dbReference>
<dbReference type="GeneID" id="115626630"/>
<evidence type="ECO:0000256" key="3">
    <source>
        <dbReference type="SAM" id="MobiDB-lite"/>
    </source>
</evidence>
<name>A0A6J2TMS5_DROLE</name>
<dbReference type="Pfam" id="PF07491">
    <property type="entry name" value="PPI_Ypi1"/>
    <property type="match status" value="1"/>
</dbReference>